<dbReference type="InterPro" id="IPR006073">
    <property type="entry name" value="GTP-bd"/>
</dbReference>
<name>A0AAJ0F8D0_9PEZI</name>
<dbReference type="AlphaFoldDB" id="A0AAJ0F8D0"/>
<dbReference type="InterPro" id="IPR045058">
    <property type="entry name" value="GIMA/IAN/Toc"/>
</dbReference>
<dbReference type="SUPFAM" id="SSF57850">
    <property type="entry name" value="RING/U-box"/>
    <property type="match status" value="1"/>
</dbReference>
<dbReference type="PANTHER" id="PTHR10903">
    <property type="entry name" value="GTPASE, IMAP FAMILY MEMBER-RELATED"/>
    <property type="match status" value="1"/>
</dbReference>
<keyword evidence="4" id="KW-1185">Reference proteome</keyword>
<dbReference type="PANTHER" id="PTHR10903:SF184">
    <property type="entry name" value="GTP-BINDING PROTEIN A"/>
    <property type="match status" value="1"/>
</dbReference>
<dbReference type="Gene3D" id="3.40.50.300">
    <property type="entry name" value="P-loop containing nucleotide triphosphate hydrolases"/>
    <property type="match status" value="1"/>
</dbReference>
<dbReference type="Pfam" id="PF01926">
    <property type="entry name" value="MMR_HSR1"/>
    <property type="match status" value="1"/>
</dbReference>
<evidence type="ECO:0000313" key="4">
    <source>
        <dbReference type="Proteomes" id="UP001239445"/>
    </source>
</evidence>
<organism evidence="3 4">
    <name type="scientific">Echria macrotheca</name>
    <dbReference type="NCBI Taxonomy" id="438768"/>
    <lineage>
        <taxon>Eukaryota</taxon>
        <taxon>Fungi</taxon>
        <taxon>Dikarya</taxon>
        <taxon>Ascomycota</taxon>
        <taxon>Pezizomycotina</taxon>
        <taxon>Sordariomycetes</taxon>
        <taxon>Sordariomycetidae</taxon>
        <taxon>Sordariales</taxon>
        <taxon>Schizotheciaceae</taxon>
        <taxon>Echria</taxon>
    </lineage>
</organism>
<proteinExistence type="predicted"/>
<evidence type="ECO:0000256" key="1">
    <source>
        <dbReference type="SAM" id="MobiDB-lite"/>
    </source>
</evidence>
<accession>A0AAJ0F8D0</accession>
<evidence type="ECO:0000313" key="3">
    <source>
        <dbReference type="EMBL" id="KAK1758966.1"/>
    </source>
</evidence>
<comment type="caution">
    <text evidence="3">The sequence shown here is derived from an EMBL/GenBank/DDBJ whole genome shotgun (WGS) entry which is preliminary data.</text>
</comment>
<dbReference type="Proteomes" id="UP001239445">
    <property type="component" value="Unassembled WGS sequence"/>
</dbReference>
<dbReference type="InterPro" id="IPR027417">
    <property type="entry name" value="P-loop_NTPase"/>
</dbReference>
<gene>
    <name evidence="3" type="ORF">QBC47DRAFT_314913</name>
</gene>
<feature type="domain" description="G" evidence="2">
    <location>
        <begin position="8"/>
        <end position="77"/>
    </location>
</feature>
<protein>
    <recommendedName>
        <fullName evidence="2">G domain-containing protein</fullName>
    </recommendedName>
</protein>
<dbReference type="GO" id="GO:0005525">
    <property type="term" value="F:GTP binding"/>
    <property type="evidence" value="ECO:0007669"/>
    <property type="project" value="InterPro"/>
</dbReference>
<evidence type="ECO:0000259" key="2">
    <source>
        <dbReference type="Pfam" id="PF01926"/>
    </source>
</evidence>
<dbReference type="SUPFAM" id="SSF52540">
    <property type="entry name" value="P-loop containing nucleoside triphosphate hydrolases"/>
    <property type="match status" value="1"/>
</dbReference>
<feature type="region of interest" description="Disordered" evidence="1">
    <location>
        <begin position="280"/>
        <end position="320"/>
    </location>
</feature>
<sequence>MAPQTPIVAVIGTTGSGKSSFIRGITGSEDCKVGHTLLSETTCVKTYTLKTPSGDIELADTPGFDDTRRTDYEVLEELVSWLRRTWDGGRTLTAILYLHPIDHERLRGSSRKMMRMVQKLLGPKCFGMVMLVTSFWNQVDAETGAAREKELLESEDGWKPFRDEGATVERMARDYHKFVPILERMVIAKPAGMRMRAQDELETGGELSQTMAAMSLNDESAEQSQRLNEAMEKAKAHQAEQRKRVVAARRAREEKQKRKLLATLAQQKEESLRVKELLEQQERSHQERMRQTQKNIEEQKRKEASLRAKLEQERVEAERRDRDRAITALQSQASIQFQASEIQQQRVSGMVQSLRIFLTTTGYPQPVWGINPVGRGMSGVGRFGQVLQDYRGIQPSGMTVWCDCCRVAIGQSVSYVCYSCDARICAKCYGQGRGCLNRSHLLIEDHYWRCRQASNCRRLRWPDMQLWCDSPGCRKPIGGLYLHCCCAEMDFCEACVLSRNVRCTNNRHMLYWGVRPLLLDTASSDASLVSQGLKHPQTVVQVSEQTMRTWLDTSTRPPALSTSVSRQKALRQQTQRLQEAINCGDITTRLDINVPFCDYCLAPIRAKPHYGCLDEHPETGLVDTNIALCQPCYLRGIRCPSHHALRQYAATYTSCQRILSPDAQLTCDACRKTMMQEAYFHCCRHGDDFDICVDCVLDGWSCQNETGDHVLIMFHLVD</sequence>
<dbReference type="EMBL" id="MU839828">
    <property type="protein sequence ID" value="KAK1758966.1"/>
    <property type="molecule type" value="Genomic_DNA"/>
</dbReference>
<reference evidence="3" key="1">
    <citation type="submission" date="2023-06" db="EMBL/GenBank/DDBJ databases">
        <title>Genome-scale phylogeny and comparative genomics of the fungal order Sordariales.</title>
        <authorList>
            <consortium name="Lawrence Berkeley National Laboratory"/>
            <person name="Hensen N."/>
            <person name="Bonometti L."/>
            <person name="Westerberg I."/>
            <person name="Brannstrom I.O."/>
            <person name="Guillou S."/>
            <person name="Cros-Aarteil S."/>
            <person name="Calhoun S."/>
            <person name="Haridas S."/>
            <person name="Kuo A."/>
            <person name="Mondo S."/>
            <person name="Pangilinan J."/>
            <person name="Riley R."/>
            <person name="Labutti K."/>
            <person name="Andreopoulos B."/>
            <person name="Lipzen A."/>
            <person name="Chen C."/>
            <person name="Yanf M."/>
            <person name="Daum C."/>
            <person name="Ng V."/>
            <person name="Clum A."/>
            <person name="Steindorff A."/>
            <person name="Ohm R."/>
            <person name="Martin F."/>
            <person name="Silar P."/>
            <person name="Natvig D."/>
            <person name="Lalanne C."/>
            <person name="Gautier V."/>
            <person name="Ament-Velasquez S.L."/>
            <person name="Kruys A."/>
            <person name="Hutchinson M.I."/>
            <person name="Powell A.J."/>
            <person name="Barry K."/>
            <person name="Miller A.N."/>
            <person name="Grigoriev I.V."/>
            <person name="Debuchy R."/>
            <person name="Gladieux P."/>
            <person name="Thoren M.H."/>
            <person name="Johannesson H."/>
        </authorList>
    </citation>
    <scope>NUCLEOTIDE SEQUENCE</scope>
    <source>
        <strain evidence="3">PSN4</strain>
    </source>
</reference>